<dbReference type="PANTHER" id="PTHR37299:SF1">
    <property type="entry name" value="STAGE 0 SPORULATION PROTEIN A HOMOLOG"/>
    <property type="match status" value="1"/>
</dbReference>
<dbReference type="InterPro" id="IPR046947">
    <property type="entry name" value="LytR-like"/>
</dbReference>
<dbReference type="RefSeq" id="WP_381517693.1">
    <property type="nucleotide sequence ID" value="NZ_JBHULN010000001.1"/>
</dbReference>
<comment type="caution">
    <text evidence="2">The sequence shown here is derived from an EMBL/GenBank/DDBJ whole genome shotgun (WGS) entry which is preliminary data.</text>
</comment>
<dbReference type="PANTHER" id="PTHR37299">
    <property type="entry name" value="TRANSCRIPTIONAL REGULATOR-RELATED"/>
    <property type="match status" value="1"/>
</dbReference>
<proteinExistence type="predicted"/>
<reference evidence="3" key="1">
    <citation type="journal article" date="2019" name="Int. J. Syst. Evol. Microbiol.">
        <title>The Global Catalogue of Microorganisms (GCM) 10K type strain sequencing project: providing services to taxonomists for standard genome sequencing and annotation.</title>
        <authorList>
            <consortium name="The Broad Institute Genomics Platform"/>
            <consortium name="The Broad Institute Genome Sequencing Center for Infectious Disease"/>
            <person name="Wu L."/>
            <person name="Ma J."/>
        </authorList>
    </citation>
    <scope>NUCLEOTIDE SEQUENCE [LARGE SCALE GENOMIC DNA]</scope>
    <source>
        <strain evidence="3">KCTC 42805</strain>
    </source>
</reference>
<dbReference type="EMBL" id="JBHULN010000001">
    <property type="protein sequence ID" value="MFD2569143.1"/>
    <property type="molecule type" value="Genomic_DNA"/>
</dbReference>
<organism evidence="2 3">
    <name type="scientific">Spirosoma soli</name>
    <dbReference type="NCBI Taxonomy" id="1770529"/>
    <lineage>
        <taxon>Bacteria</taxon>
        <taxon>Pseudomonadati</taxon>
        <taxon>Bacteroidota</taxon>
        <taxon>Cytophagia</taxon>
        <taxon>Cytophagales</taxon>
        <taxon>Cytophagaceae</taxon>
        <taxon>Spirosoma</taxon>
    </lineage>
</organism>
<evidence type="ECO:0000313" key="3">
    <source>
        <dbReference type="Proteomes" id="UP001597469"/>
    </source>
</evidence>
<dbReference type="PROSITE" id="PS50930">
    <property type="entry name" value="HTH_LYTTR"/>
    <property type="match status" value="1"/>
</dbReference>
<dbReference type="Gene3D" id="2.40.50.1020">
    <property type="entry name" value="LytTr DNA-binding domain"/>
    <property type="match status" value="1"/>
</dbReference>
<accession>A0ABW5LYK2</accession>
<dbReference type="Proteomes" id="UP001597469">
    <property type="component" value="Unassembled WGS sequence"/>
</dbReference>
<dbReference type="Pfam" id="PF04397">
    <property type="entry name" value="LytTR"/>
    <property type="match status" value="1"/>
</dbReference>
<evidence type="ECO:0000259" key="1">
    <source>
        <dbReference type="PROSITE" id="PS50930"/>
    </source>
</evidence>
<evidence type="ECO:0000313" key="2">
    <source>
        <dbReference type="EMBL" id="MFD2569143.1"/>
    </source>
</evidence>
<keyword evidence="3" id="KW-1185">Reference proteome</keyword>
<protein>
    <submittedName>
        <fullName evidence="2">LytR/AlgR family response regulator transcription factor</fullName>
    </submittedName>
</protein>
<name>A0ABW5LYK2_9BACT</name>
<dbReference type="SMART" id="SM00850">
    <property type="entry name" value="LytTR"/>
    <property type="match status" value="1"/>
</dbReference>
<sequence>MTTINLPGHRYPVLINSVMWLEGEANYTRVHYQDGSFTMVTQPLQWFERQFNFIRVHKSAIVNPTYIREFKQKKSRVGWVQLLNGMVLPVSRSRLEHTAIQLEQSTNL</sequence>
<feature type="domain" description="HTH LytTR-type" evidence="1">
    <location>
        <begin position="1"/>
        <end position="104"/>
    </location>
</feature>
<dbReference type="InterPro" id="IPR007492">
    <property type="entry name" value="LytTR_DNA-bd_dom"/>
</dbReference>
<gene>
    <name evidence="2" type="ORF">ACFSUS_00770</name>
</gene>